<accession>A0A978U9L7</accession>
<keyword evidence="1" id="KW-0863">Zinc-finger</keyword>
<keyword evidence="1" id="KW-0156">Chromatin regulator</keyword>
<evidence type="ECO:0000313" key="3">
    <source>
        <dbReference type="EMBL" id="KAH7511284.1"/>
    </source>
</evidence>
<dbReference type="GO" id="GO:0006325">
    <property type="term" value="P:chromatin organization"/>
    <property type="evidence" value="ECO:0007669"/>
    <property type="project" value="UniProtKB-UniRule"/>
</dbReference>
<organism evidence="3 4">
    <name type="scientific">Ziziphus jujuba var. spinosa</name>
    <dbReference type="NCBI Taxonomy" id="714518"/>
    <lineage>
        <taxon>Eukaryota</taxon>
        <taxon>Viridiplantae</taxon>
        <taxon>Streptophyta</taxon>
        <taxon>Embryophyta</taxon>
        <taxon>Tracheophyta</taxon>
        <taxon>Spermatophyta</taxon>
        <taxon>Magnoliopsida</taxon>
        <taxon>eudicotyledons</taxon>
        <taxon>Gunneridae</taxon>
        <taxon>Pentapetalae</taxon>
        <taxon>rosids</taxon>
        <taxon>fabids</taxon>
        <taxon>Rosales</taxon>
        <taxon>Rhamnaceae</taxon>
        <taxon>Paliureae</taxon>
        <taxon>Ziziphus</taxon>
    </lineage>
</organism>
<comment type="subcellular location">
    <subcellularLocation>
        <location evidence="1">Nucleus</location>
    </subcellularLocation>
</comment>
<dbReference type="Pfam" id="PF12165">
    <property type="entry name" value="Alfin"/>
    <property type="match status" value="1"/>
</dbReference>
<keyword evidence="1" id="KW-0539">Nucleus</keyword>
<dbReference type="EMBL" id="JAEACU010000154">
    <property type="protein sequence ID" value="KAH7511284.1"/>
    <property type="molecule type" value="Genomic_DNA"/>
</dbReference>
<keyword evidence="1" id="KW-0805">Transcription regulation</keyword>
<evidence type="ECO:0000259" key="2">
    <source>
        <dbReference type="Pfam" id="PF12165"/>
    </source>
</evidence>
<comment type="similarity">
    <text evidence="1">Belongs to the Alfin family.</text>
</comment>
<gene>
    <name evidence="3" type="ORF">FEM48_ZijujUnG0028000</name>
</gene>
<name>A0A978U9L7_ZIZJJ</name>
<sequence>MCCGLIPSLVIWYINIQEKENLCLYGLPNETWEVNLPVEEVPPELPDPTSGVNHARDGMQKKDCLSLVAEAIVKQIFILEQVTLFRCCFSCNRGIECLIHT</sequence>
<keyword evidence="1" id="KW-0804">Transcription</keyword>
<protein>
    <recommendedName>
        <fullName evidence="1">PHD finger protein ALFIN-LIKE</fullName>
    </recommendedName>
</protein>
<dbReference type="Proteomes" id="UP000813462">
    <property type="component" value="Unassembled WGS sequence"/>
</dbReference>
<keyword evidence="1" id="KW-0479">Metal-binding</keyword>
<evidence type="ECO:0000256" key="1">
    <source>
        <dbReference type="RuleBase" id="RU369089"/>
    </source>
</evidence>
<comment type="function">
    <text evidence="1">Histone-binding component that specifically recognizes H3 tails trimethylated on 'Lys-4' (H3K4me3), which mark transcription start sites of virtually all active genes.</text>
</comment>
<proteinExistence type="inferred from homology"/>
<dbReference type="AlphaFoldDB" id="A0A978U9L7"/>
<dbReference type="InterPro" id="IPR045104">
    <property type="entry name" value="Alfin"/>
</dbReference>
<keyword evidence="1" id="KW-0862">Zinc</keyword>
<comment type="caution">
    <text evidence="3">The sequence shown here is derived from an EMBL/GenBank/DDBJ whole genome shotgun (WGS) entry which is preliminary data.</text>
</comment>
<dbReference type="GO" id="GO:0003712">
    <property type="term" value="F:transcription coregulator activity"/>
    <property type="evidence" value="ECO:0007669"/>
    <property type="project" value="TreeGrafter"/>
</dbReference>
<dbReference type="GO" id="GO:0008270">
    <property type="term" value="F:zinc ion binding"/>
    <property type="evidence" value="ECO:0007669"/>
    <property type="project" value="UniProtKB-KW"/>
</dbReference>
<comment type="domain">
    <text evidence="1">The PHD-type zinc finger mediates the binding to H3K4me3.</text>
</comment>
<evidence type="ECO:0000313" key="4">
    <source>
        <dbReference type="Proteomes" id="UP000813462"/>
    </source>
</evidence>
<comment type="subunit">
    <text evidence="1">Interacts with H3K4me3 and to a lesser extent with H3K4me2.</text>
</comment>
<dbReference type="InterPro" id="IPR021998">
    <property type="entry name" value="Alfin_N"/>
</dbReference>
<dbReference type="GO" id="GO:0006355">
    <property type="term" value="P:regulation of DNA-templated transcription"/>
    <property type="evidence" value="ECO:0007669"/>
    <property type="project" value="UniProtKB-UniRule"/>
</dbReference>
<dbReference type="PANTHER" id="PTHR12321">
    <property type="entry name" value="CPG BINDING PROTEIN"/>
    <property type="match status" value="1"/>
</dbReference>
<dbReference type="GO" id="GO:0042393">
    <property type="term" value="F:histone binding"/>
    <property type="evidence" value="ECO:0007669"/>
    <property type="project" value="UniProtKB-UniRule"/>
</dbReference>
<reference evidence="3" key="1">
    <citation type="journal article" date="2021" name="Front. Plant Sci.">
        <title>Chromosome-Scale Genome Assembly for Chinese Sour Jujube and Insights Into Its Genome Evolution and Domestication Signature.</title>
        <authorList>
            <person name="Shen L.-Y."/>
            <person name="Luo H."/>
            <person name="Wang X.-L."/>
            <person name="Wang X.-M."/>
            <person name="Qiu X.-J."/>
            <person name="Liu H."/>
            <person name="Zhou S.-S."/>
            <person name="Jia K.-H."/>
            <person name="Nie S."/>
            <person name="Bao Y.-T."/>
            <person name="Zhang R.-G."/>
            <person name="Yun Q.-Z."/>
            <person name="Chai Y.-H."/>
            <person name="Lu J.-Y."/>
            <person name="Li Y."/>
            <person name="Zhao S.-W."/>
            <person name="Mao J.-F."/>
            <person name="Jia S.-G."/>
            <person name="Mao Y.-M."/>
        </authorList>
    </citation>
    <scope>NUCLEOTIDE SEQUENCE</scope>
    <source>
        <strain evidence="3">AT0</strain>
        <tissue evidence="3">Leaf</tissue>
    </source>
</reference>
<dbReference type="GO" id="GO:0005634">
    <property type="term" value="C:nucleus"/>
    <property type="evidence" value="ECO:0007669"/>
    <property type="project" value="UniProtKB-SubCell"/>
</dbReference>
<dbReference type="PANTHER" id="PTHR12321:SF60">
    <property type="entry name" value="PHD FINGER PROTEIN ALFIN-LIKE 6"/>
    <property type="match status" value="1"/>
</dbReference>
<feature type="domain" description="Alfin N-terminal" evidence="2">
    <location>
        <begin position="18"/>
        <end position="70"/>
    </location>
</feature>
<dbReference type="GO" id="GO:0000976">
    <property type="term" value="F:transcription cis-regulatory region binding"/>
    <property type="evidence" value="ECO:0007669"/>
    <property type="project" value="TreeGrafter"/>
</dbReference>